<reference evidence="3 4" key="1">
    <citation type="submission" date="2023-08" db="EMBL/GenBank/DDBJ databases">
        <authorList>
            <person name="Roldan D.M."/>
            <person name="Menes R.J."/>
        </authorList>
    </citation>
    <scope>NUCLEOTIDE SEQUENCE [LARGE SCALE GENOMIC DNA]</scope>
    <source>
        <strain evidence="3 4">CCM 2812</strain>
    </source>
</reference>
<dbReference type="Proteomes" id="UP001235760">
    <property type="component" value="Unassembled WGS sequence"/>
</dbReference>
<gene>
    <name evidence="3" type="ORF">Q8X39_10485</name>
</gene>
<feature type="signal peptide" evidence="1">
    <location>
        <begin position="1"/>
        <end position="29"/>
    </location>
</feature>
<name>A0ABT9G3M9_LEPDI</name>
<keyword evidence="1" id="KW-0732">Signal</keyword>
<dbReference type="EMBL" id="JAUZEE010000005">
    <property type="protein sequence ID" value="MDP4301062.1"/>
    <property type="molecule type" value="Genomic_DNA"/>
</dbReference>
<sequence>MTTRRVARAGVALSTLGLLCALAASPALAQNSAGIYTCIDAKGRRLTSDRPIPECLDRQQDLRNKDGSVRARVMPSLTAEERAAQEEAQRAEMVRDAARRDALRHDRNLLNRYPDEPAHQRAREAALEPLKQALHGVEKRLAVLEVEQKALHEEAEFYKGKDLPRKLKVRFDDNKTSIEAQRTSASTHESELQRINARYDEELARLRKLWAGAAPGSLGPAPSTVLAR</sequence>
<organism evidence="3 4">
    <name type="scientific">Leptothrix discophora</name>
    <dbReference type="NCBI Taxonomy" id="89"/>
    <lineage>
        <taxon>Bacteria</taxon>
        <taxon>Pseudomonadati</taxon>
        <taxon>Pseudomonadota</taxon>
        <taxon>Betaproteobacteria</taxon>
        <taxon>Burkholderiales</taxon>
        <taxon>Sphaerotilaceae</taxon>
        <taxon>Leptothrix</taxon>
    </lineage>
</organism>
<proteinExistence type="predicted"/>
<protein>
    <submittedName>
        <fullName evidence="3">DUF4124 domain-containing protein</fullName>
    </submittedName>
</protein>
<dbReference type="InterPro" id="IPR025392">
    <property type="entry name" value="DUF4124"/>
</dbReference>
<accession>A0ABT9G3M9</accession>
<evidence type="ECO:0000313" key="4">
    <source>
        <dbReference type="Proteomes" id="UP001235760"/>
    </source>
</evidence>
<keyword evidence="4" id="KW-1185">Reference proteome</keyword>
<evidence type="ECO:0000313" key="3">
    <source>
        <dbReference type="EMBL" id="MDP4301062.1"/>
    </source>
</evidence>
<dbReference type="Pfam" id="PF13511">
    <property type="entry name" value="DUF4124"/>
    <property type="match status" value="1"/>
</dbReference>
<evidence type="ECO:0000259" key="2">
    <source>
        <dbReference type="Pfam" id="PF13511"/>
    </source>
</evidence>
<comment type="caution">
    <text evidence="3">The sequence shown here is derived from an EMBL/GenBank/DDBJ whole genome shotgun (WGS) entry which is preliminary data.</text>
</comment>
<feature type="domain" description="DUF4124" evidence="2">
    <location>
        <begin position="18"/>
        <end position="83"/>
    </location>
</feature>
<dbReference type="RefSeq" id="WP_305749620.1">
    <property type="nucleotide sequence ID" value="NZ_JAUZEE010000005.1"/>
</dbReference>
<evidence type="ECO:0000256" key="1">
    <source>
        <dbReference type="SAM" id="SignalP"/>
    </source>
</evidence>
<feature type="chain" id="PRO_5045211790" evidence="1">
    <location>
        <begin position="30"/>
        <end position="228"/>
    </location>
</feature>